<reference evidence="1" key="1">
    <citation type="submission" date="2020-02" db="EMBL/GenBank/DDBJ databases">
        <authorList>
            <person name="Chen W.-M."/>
        </authorList>
    </citation>
    <scope>NUCLEOTIDE SEQUENCE</scope>
    <source>
        <strain evidence="1">NBD-18</strain>
    </source>
</reference>
<name>A0A6B2R245_9BURK</name>
<organism evidence="1">
    <name type="scientific">Sheuella amnicola</name>
    <dbReference type="NCBI Taxonomy" id="2707330"/>
    <lineage>
        <taxon>Bacteria</taxon>
        <taxon>Pseudomonadati</taxon>
        <taxon>Pseudomonadota</taxon>
        <taxon>Betaproteobacteria</taxon>
        <taxon>Burkholderiales</taxon>
        <taxon>Alcaligenaceae</taxon>
        <taxon>Sheuella</taxon>
    </lineage>
</organism>
<gene>
    <name evidence="1" type="ORF">G3I67_10710</name>
</gene>
<proteinExistence type="predicted"/>
<comment type="caution">
    <text evidence="1">The sequence shown here is derived from an EMBL/GenBank/DDBJ whole genome shotgun (WGS) entry which is preliminary data.</text>
</comment>
<evidence type="ECO:0000313" key="1">
    <source>
        <dbReference type="EMBL" id="NDY83704.1"/>
    </source>
</evidence>
<sequence>MARRFGRRGQTRLLVGLDIYLPIKYSARELQLKKFWSNPFATPTFESNIRTGALLKSVRIRFVRKSEKKYGWVRANLIAGNKEAWYAHLIEFGTGSYYTGTGSKSKKQPYEIRPKNKKSLFFAGVMREVIVHPGIKPQSFMRSAFDASSDRAIRAFADYIRVRLPKEIKKLNP</sequence>
<accession>A0A6B2R245</accession>
<protein>
    <recommendedName>
        <fullName evidence="2">HK97 gp10 family phage protein</fullName>
    </recommendedName>
</protein>
<evidence type="ECO:0008006" key="2">
    <source>
        <dbReference type="Google" id="ProtNLM"/>
    </source>
</evidence>
<dbReference type="EMBL" id="JAAGRN010000006">
    <property type="protein sequence ID" value="NDY83704.1"/>
    <property type="molecule type" value="Genomic_DNA"/>
</dbReference>
<dbReference type="RefSeq" id="WP_163654806.1">
    <property type="nucleotide sequence ID" value="NZ_JAAGRN010000006.1"/>
</dbReference>
<dbReference type="AlphaFoldDB" id="A0A6B2R245"/>